<dbReference type="PANTHER" id="PTHR12626">
    <property type="entry name" value="PROGRAMMED CELL DEATH 4"/>
    <property type="match status" value="1"/>
</dbReference>
<reference evidence="2" key="2">
    <citation type="journal article" date="2024" name="Plant">
        <title>Genomic evolution and insights into agronomic trait innovations of Sesamum species.</title>
        <authorList>
            <person name="Miao H."/>
            <person name="Wang L."/>
            <person name="Qu L."/>
            <person name="Liu H."/>
            <person name="Sun Y."/>
            <person name="Le M."/>
            <person name="Wang Q."/>
            <person name="Wei S."/>
            <person name="Zheng Y."/>
            <person name="Lin W."/>
            <person name="Duan Y."/>
            <person name="Cao H."/>
            <person name="Xiong S."/>
            <person name="Wang X."/>
            <person name="Wei L."/>
            <person name="Li C."/>
            <person name="Ma Q."/>
            <person name="Ju M."/>
            <person name="Zhao R."/>
            <person name="Li G."/>
            <person name="Mu C."/>
            <person name="Tian Q."/>
            <person name="Mei H."/>
            <person name="Zhang T."/>
            <person name="Gao T."/>
            <person name="Zhang H."/>
        </authorList>
    </citation>
    <scope>NUCLEOTIDE SEQUENCE</scope>
    <source>
        <strain evidence="2">3651</strain>
    </source>
</reference>
<proteinExistence type="predicted"/>
<comment type="caution">
    <text evidence="2">The sequence shown here is derived from an EMBL/GenBank/DDBJ whole genome shotgun (WGS) entry which is preliminary data.</text>
</comment>
<evidence type="ECO:0000313" key="2">
    <source>
        <dbReference type="EMBL" id="KAK4427017.1"/>
    </source>
</evidence>
<evidence type="ECO:0000256" key="1">
    <source>
        <dbReference type="ARBA" id="ARBA00023242"/>
    </source>
</evidence>
<reference evidence="2" key="1">
    <citation type="submission" date="2020-06" db="EMBL/GenBank/DDBJ databases">
        <authorList>
            <person name="Li T."/>
            <person name="Hu X."/>
            <person name="Zhang T."/>
            <person name="Song X."/>
            <person name="Zhang H."/>
            <person name="Dai N."/>
            <person name="Sheng W."/>
            <person name="Hou X."/>
            <person name="Wei L."/>
        </authorList>
    </citation>
    <scope>NUCLEOTIDE SEQUENCE</scope>
    <source>
        <strain evidence="2">3651</strain>
        <tissue evidence="2">Leaf</tissue>
    </source>
</reference>
<dbReference type="AlphaFoldDB" id="A0AAE1YBM3"/>
<organism evidence="2 3">
    <name type="scientific">Sesamum alatum</name>
    <dbReference type="NCBI Taxonomy" id="300844"/>
    <lineage>
        <taxon>Eukaryota</taxon>
        <taxon>Viridiplantae</taxon>
        <taxon>Streptophyta</taxon>
        <taxon>Embryophyta</taxon>
        <taxon>Tracheophyta</taxon>
        <taxon>Spermatophyta</taxon>
        <taxon>Magnoliopsida</taxon>
        <taxon>eudicotyledons</taxon>
        <taxon>Gunneridae</taxon>
        <taxon>Pentapetalae</taxon>
        <taxon>asterids</taxon>
        <taxon>lamiids</taxon>
        <taxon>Lamiales</taxon>
        <taxon>Pedaliaceae</taxon>
        <taxon>Sesamum</taxon>
    </lineage>
</organism>
<evidence type="ECO:0000313" key="3">
    <source>
        <dbReference type="Proteomes" id="UP001293254"/>
    </source>
</evidence>
<dbReference type="Proteomes" id="UP001293254">
    <property type="component" value="Unassembled WGS sequence"/>
</dbReference>
<dbReference type="GO" id="GO:0045892">
    <property type="term" value="P:negative regulation of DNA-templated transcription"/>
    <property type="evidence" value="ECO:0007669"/>
    <property type="project" value="InterPro"/>
</dbReference>
<sequence length="132" mass="14866">MWNWLLLILENWDRMSIIPTSLSALFPRSWIDITKRRRWASVLPSAMYSDVFNAAQSQGFFMLLESADDLAVDILDAGKSYLSAPHHAELVERRGGGSTDLTVDEVKKEIADFLREDVGVDILLKPADVIDS</sequence>
<gene>
    <name evidence="2" type="ORF">Salat_1470600</name>
</gene>
<protein>
    <submittedName>
        <fullName evidence="2">Ma3 domain-containing translation regulatory factor 1</fullName>
    </submittedName>
</protein>
<dbReference type="EMBL" id="JACGWO010000005">
    <property type="protein sequence ID" value="KAK4427017.1"/>
    <property type="molecule type" value="Genomic_DNA"/>
</dbReference>
<keyword evidence="1" id="KW-0539">Nucleus</keyword>
<keyword evidence="3" id="KW-1185">Reference proteome</keyword>
<dbReference type="InterPro" id="IPR039778">
    <property type="entry name" value="PDCD4"/>
</dbReference>
<name>A0AAE1YBM3_9LAMI</name>
<accession>A0AAE1YBM3</accession>
<dbReference type="PANTHER" id="PTHR12626:SF0">
    <property type="entry name" value="PROGRAMMED CELL DEATH PROTEIN 4"/>
    <property type="match status" value="1"/>
</dbReference>